<keyword evidence="4" id="KW-0548">Nucleotidyltransferase</keyword>
<dbReference type="EC" id="2.7.7.7" evidence="1"/>
<dbReference type="Gene3D" id="1.20.272.10">
    <property type="match status" value="1"/>
</dbReference>
<dbReference type="InterPro" id="IPR048466">
    <property type="entry name" value="DNA_pol3_delta-like_C"/>
</dbReference>
<gene>
    <name evidence="11" type="ORF">SAMEA4412677_00413</name>
</gene>
<keyword evidence="6" id="KW-0239">DNA-directed DNA polymerase</keyword>
<dbReference type="InterPro" id="IPR010372">
    <property type="entry name" value="DNA_pol3_delta_N"/>
</dbReference>
<evidence type="ECO:0000259" key="10">
    <source>
        <dbReference type="Pfam" id="PF21694"/>
    </source>
</evidence>
<dbReference type="InterPro" id="IPR027417">
    <property type="entry name" value="P-loop_NTPase"/>
</dbReference>
<evidence type="ECO:0000256" key="5">
    <source>
        <dbReference type="ARBA" id="ARBA00022705"/>
    </source>
</evidence>
<dbReference type="GO" id="GO:0006261">
    <property type="term" value="P:DNA-templated DNA replication"/>
    <property type="evidence" value="ECO:0007669"/>
    <property type="project" value="TreeGrafter"/>
</dbReference>
<reference evidence="11 12" key="1">
    <citation type="submission" date="2017-06" db="EMBL/GenBank/DDBJ databases">
        <authorList>
            <consortium name="Pathogen Informatics"/>
        </authorList>
    </citation>
    <scope>NUCLEOTIDE SEQUENCE [LARGE SCALE GENOMIC DNA]</scope>
    <source>
        <strain evidence="11 12">NCTC13490</strain>
    </source>
</reference>
<evidence type="ECO:0000256" key="1">
    <source>
        <dbReference type="ARBA" id="ARBA00012417"/>
    </source>
</evidence>
<evidence type="ECO:0000256" key="2">
    <source>
        <dbReference type="ARBA" id="ARBA00017703"/>
    </source>
</evidence>
<dbReference type="Pfam" id="PF21694">
    <property type="entry name" value="DNA_pol3_delta_C"/>
    <property type="match status" value="1"/>
</dbReference>
<feature type="domain" description="DNA polymerase III delta subunit-like C-terminal" evidence="10">
    <location>
        <begin position="214"/>
        <end position="317"/>
    </location>
</feature>
<feature type="domain" description="DNA polymerase III delta N-terminal" evidence="9">
    <location>
        <begin position="20"/>
        <end position="136"/>
    </location>
</feature>
<comment type="similarity">
    <text evidence="7">Belongs to the DNA polymerase HolA subunit family.</text>
</comment>
<dbReference type="GO" id="GO:0003887">
    <property type="term" value="F:DNA-directed DNA polymerase activity"/>
    <property type="evidence" value="ECO:0007669"/>
    <property type="project" value="UniProtKB-KW"/>
</dbReference>
<dbReference type="GO" id="GO:0009360">
    <property type="term" value="C:DNA polymerase III complex"/>
    <property type="evidence" value="ECO:0007669"/>
    <property type="project" value="InterPro"/>
</dbReference>
<dbReference type="InterPro" id="IPR005790">
    <property type="entry name" value="DNA_polIII_delta"/>
</dbReference>
<keyword evidence="3" id="KW-0808">Transferase</keyword>
<evidence type="ECO:0000259" key="9">
    <source>
        <dbReference type="Pfam" id="PF06144"/>
    </source>
</evidence>
<dbReference type="Proteomes" id="UP000215196">
    <property type="component" value="Chromosome 1"/>
</dbReference>
<dbReference type="PANTHER" id="PTHR34388">
    <property type="entry name" value="DNA POLYMERASE III SUBUNIT DELTA"/>
    <property type="match status" value="1"/>
</dbReference>
<evidence type="ECO:0000313" key="11">
    <source>
        <dbReference type="EMBL" id="SNV35371.1"/>
    </source>
</evidence>
<evidence type="ECO:0000256" key="7">
    <source>
        <dbReference type="ARBA" id="ARBA00034754"/>
    </source>
</evidence>
<evidence type="ECO:0000256" key="8">
    <source>
        <dbReference type="ARBA" id="ARBA00049244"/>
    </source>
</evidence>
<proteinExistence type="inferred from homology"/>
<dbReference type="PANTHER" id="PTHR34388:SF1">
    <property type="entry name" value="DNA POLYMERASE III SUBUNIT DELTA"/>
    <property type="match status" value="1"/>
</dbReference>
<evidence type="ECO:0000256" key="6">
    <source>
        <dbReference type="ARBA" id="ARBA00022932"/>
    </source>
</evidence>
<dbReference type="GO" id="GO:0003677">
    <property type="term" value="F:DNA binding"/>
    <property type="evidence" value="ECO:0007669"/>
    <property type="project" value="InterPro"/>
</dbReference>
<sequence length="345" mass="39378">MKELDSILKSIKNKAFLPVYFLHGEEPYYIDVAVKSFENDVLEEDEKAFGQTVTYGKDTNIAEIISLAQQFPMFGNYNLIIVKEAQDLKFGEDECKILESYIENPVPTTILVFAHKHKKVDSRKKFAKTLQKNGQLFLSEPVKEWNLAKWIADECFALGIKTAPNISHLLAEYLGNDLSRIANELSKLKMILKEGEILDEKLVEMHIGISKDFNVFELQKALGQKNAEKAMKIAYYIGKNRNSTPFVKMMGNLYFYFSNIIIYHTMHGQSQQAIASELGILPFFVKDYAEAARSYPLKHATKIISILRETDLKSKGLGVNQTDDGELLKEMVYKILNIDKVKVKL</sequence>
<accession>A0A239WLJ2</accession>
<comment type="catalytic activity">
    <reaction evidence="8">
        <text>DNA(n) + a 2'-deoxyribonucleoside 5'-triphosphate = DNA(n+1) + diphosphate</text>
        <dbReference type="Rhea" id="RHEA:22508"/>
        <dbReference type="Rhea" id="RHEA-COMP:17339"/>
        <dbReference type="Rhea" id="RHEA-COMP:17340"/>
        <dbReference type="ChEBI" id="CHEBI:33019"/>
        <dbReference type="ChEBI" id="CHEBI:61560"/>
        <dbReference type="ChEBI" id="CHEBI:173112"/>
        <dbReference type="EC" id="2.7.7.7"/>
    </reaction>
</comment>
<evidence type="ECO:0000256" key="4">
    <source>
        <dbReference type="ARBA" id="ARBA00022695"/>
    </source>
</evidence>
<dbReference type="Gene3D" id="3.40.50.300">
    <property type="entry name" value="P-loop containing nucleotide triphosphate hydrolases"/>
    <property type="match status" value="1"/>
</dbReference>
<evidence type="ECO:0000313" key="12">
    <source>
        <dbReference type="Proteomes" id="UP000215196"/>
    </source>
</evidence>
<organism evidence="11 12">
    <name type="scientific">Chryseobacterium taklimakanense</name>
    <dbReference type="NCBI Taxonomy" id="536441"/>
    <lineage>
        <taxon>Bacteria</taxon>
        <taxon>Pseudomonadati</taxon>
        <taxon>Bacteroidota</taxon>
        <taxon>Flavobacteriia</taxon>
        <taxon>Flavobacteriales</taxon>
        <taxon>Weeksellaceae</taxon>
        <taxon>Chryseobacterium group</taxon>
        <taxon>Chryseobacterium</taxon>
    </lineage>
</organism>
<name>A0A239WLJ2_9FLAO</name>
<evidence type="ECO:0000256" key="3">
    <source>
        <dbReference type="ARBA" id="ARBA00022679"/>
    </source>
</evidence>
<dbReference type="SUPFAM" id="SSF52540">
    <property type="entry name" value="P-loop containing nucleoside triphosphate hydrolases"/>
    <property type="match status" value="1"/>
</dbReference>
<keyword evidence="5" id="KW-0235">DNA replication</keyword>
<keyword evidence="12" id="KW-1185">Reference proteome</keyword>
<dbReference type="InterPro" id="IPR008921">
    <property type="entry name" value="DNA_pol3_clamp-load_cplx_C"/>
</dbReference>
<dbReference type="Gene3D" id="1.10.8.60">
    <property type="match status" value="1"/>
</dbReference>
<dbReference type="EMBL" id="LT906465">
    <property type="protein sequence ID" value="SNV35371.1"/>
    <property type="molecule type" value="Genomic_DNA"/>
</dbReference>
<dbReference type="Pfam" id="PF06144">
    <property type="entry name" value="DNA_pol3_delta"/>
    <property type="match status" value="1"/>
</dbReference>
<protein>
    <recommendedName>
        <fullName evidence="2">DNA polymerase III subunit delta</fullName>
        <ecNumber evidence="1">2.7.7.7</ecNumber>
    </recommendedName>
</protein>
<dbReference type="KEGG" id="ctak:4412677_00413"/>
<dbReference type="AlphaFoldDB" id="A0A239WLJ2"/>
<dbReference type="SUPFAM" id="SSF48019">
    <property type="entry name" value="post-AAA+ oligomerization domain-like"/>
    <property type="match status" value="1"/>
</dbReference>
<dbReference type="NCBIfam" id="TIGR01128">
    <property type="entry name" value="holA"/>
    <property type="match status" value="1"/>
</dbReference>
<dbReference type="RefSeq" id="WP_095069920.1">
    <property type="nucleotide sequence ID" value="NZ_LT906465.1"/>
</dbReference>